<feature type="region of interest" description="Disordered" evidence="3">
    <location>
        <begin position="780"/>
        <end position="810"/>
    </location>
</feature>
<keyword evidence="2" id="KW-0206">Cytoskeleton</keyword>
<sequence>MPLVRVQVRNEYGLGVPELYKEANREDPKAVLDGVAVSGLVGILRQLGDLAEFAAEVFHGLQEQAMATASRSHKLMVRVKHIEAALPLLEKAVLSQRSHLHFAYTAGSDWHAHVHNEQNHFIYNDLPRFIMDSYEECHDPPRLHLLDKFDTGGPGSCLKRYSDPSFFKRASARPDEANAEKVPRGKKVHKSKKKRAWQRNGEVSRGASISNQSGRMQLASLNVDEQTSPSQTVSTFNVALKSYLGDKSNSFDSRTGSAYIECVLDPSYCMKPEEHEPKETSSSRIKMQHNDSLDFAFVDEQRGIVDDDSPCSSSQEQTGPSSSSATWEEKTEIVERKSQQYDHEETLEMFPTNFDLDAQEREVVNFRIVDQMDLQFDNENTPTSIFGGNQLDDIESEPDTYMDALNTIESESETDIDCQTKQEVKQYSNFNDEGIEDGMHGLKAHNLDCHPSNFESQTAAFNFSNKGTSCDKPYPVSLGSYAHEQSPQLVGKSSTCGDTPCINLCGNADILDGLQMDSVISNTSNFVSRETVNSTAHEQSPQMAGRSSSCGDTPGINLCEDADILDGSQIDSVISNTSNFVSRETVNSTAHEQSPQMAGKSSSCGDTPGINLCEDADILDGSQMDSVISNTSYFGSRETNPQAPTSDKIIISSCESQKSPTELSGVHSVTFWTNGGLLGLQPSKPPDCSILNAVSQYSLTRSKEETSGPSSQSNILKGDGHAGKPDISAKCFEIIEQNPSSKCSTSCHNDQEDGISIKKPSWRFSPADLDVKLEKYGDSHHSNRFNHSHRHGLNETGVATPGTKQPANPDVKAVSTEASHKDGENSSRIYGLSSGILVNGFRRKVSLAQDENSDIVSSVKTGVFEQKSRDQSVVYQTSSETTCEYFGTGPAVNSPASSPPLEHMKISFEPINGFETSKLTLKFPDQNHCHESSRDMFPSFQLVPEHAILPHDVGSDSEDDTFCRSSPYMSDDCLSHHSESNSEQWESSEILQGKDHELYDALCRISSSDSVSSSPDLEGTPQGSIHIDCGIQGPCAENGVEPSQSGPLLDLPSFDSLNPLYKQEIKNNSDAKDLQELDFPKEPTPLPPPLPPLQWRVMKSHSDVAGDKQDAVSETLNHAFDMKLSGSDIYLQPKPSLVKQQQNIEEATAFTLKSKQPDQQKLNERKEANQAANGDGMDEKEDFLHQIRAKSFSLKRTVTVRPTFAPGPASNVKVTAILEKANAIRQAVGSDDGDDDDDNWSDT</sequence>
<feature type="compositionally biased region" description="Basic and acidic residues" evidence="3">
    <location>
        <begin position="1155"/>
        <end position="1168"/>
    </location>
</feature>
<protein>
    <recommendedName>
        <fullName evidence="2">Protein SCAR</fullName>
    </recommendedName>
    <alternativeName>
        <fullName evidence="2">Protein WAVE</fullName>
    </alternativeName>
</protein>
<comment type="subcellular location">
    <subcellularLocation>
        <location evidence="2">Cytoplasm</location>
        <location evidence="2">Cytoskeleton</location>
    </subcellularLocation>
</comment>
<dbReference type="GO" id="GO:0005856">
    <property type="term" value="C:cytoskeleton"/>
    <property type="evidence" value="ECO:0007669"/>
    <property type="project" value="UniProtKB-SubCell"/>
</dbReference>
<dbReference type="AlphaFoldDB" id="A0A5B7B8Y4"/>
<comment type="function">
    <text evidence="2">Involved in regulation of actin and microtubule organization. Part of a WAVE complex that activates the Arp2/3 complex.</text>
</comment>
<name>A0A5B7B8Y4_DAVIN</name>
<keyword evidence="2" id="KW-0963">Cytoplasm</keyword>
<evidence type="ECO:0000313" key="4">
    <source>
        <dbReference type="EMBL" id="MPA64706.1"/>
    </source>
</evidence>
<evidence type="ECO:0000256" key="1">
    <source>
        <dbReference type="ARBA" id="ARBA00006993"/>
    </source>
</evidence>
<comment type="similarity">
    <text evidence="1 2">Belongs to the SCAR/WAVE family.</text>
</comment>
<accession>A0A5B7B8Y4</accession>
<dbReference type="PANTHER" id="PTHR12902">
    <property type="entry name" value="WASP-1"/>
    <property type="match status" value="1"/>
</dbReference>
<proteinExistence type="inferred from homology"/>
<dbReference type="GO" id="GO:2000601">
    <property type="term" value="P:positive regulation of Arp2/3 complex-mediated actin nucleation"/>
    <property type="evidence" value="ECO:0007669"/>
    <property type="project" value="TreeGrafter"/>
</dbReference>
<evidence type="ECO:0000256" key="3">
    <source>
        <dbReference type="SAM" id="MobiDB-lite"/>
    </source>
</evidence>
<feature type="compositionally biased region" description="Basic residues" evidence="3">
    <location>
        <begin position="184"/>
        <end position="197"/>
    </location>
</feature>
<dbReference type="Gene3D" id="6.10.280.150">
    <property type="match status" value="2"/>
</dbReference>
<feature type="compositionally biased region" description="Basic and acidic residues" evidence="3">
    <location>
        <begin position="172"/>
        <end position="183"/>
    </location>
</feature>
<dbReference type="InterPro" id="IPR028288">
    <property type="entry name" value="SCAR/WAVE_fam"/>
</dbReference>
<feature type="region of interest" description="Disordered" evidence="3">
    <location>
        <begin position="584"/>
        <end position="605"/>
    </location>
</feature>
<organism evidence="4">
    <name type="scientific">Davidia involucrata</name>
    <name type="common">Dove tree</name>
    <dbReference type="NCBI Taxonomy" id="16924"/>
    <lineage>
        <taxon>Eukaryota</taxon>
        <taxon>Viridiplantae</taxon>
        <taxon>Streptophyta</taxon>
        <taxon>Embryophyta</taxon>
        <taxon>Tracheophyta</taxon>
        <taxon>Spermatophyta</taxon>
        <taxon>Magnoliopsida</taxon>
        <taxon>eudicotyledons</taxon>
        <taxon>Gunneridae</taxon>
        <taxon>Pentapetalae</taxon>
        <taxon>asterids</taxon>
        <taxon>Cornales</taxon>
        <taxon>Nyssaceae</taxon>
        <taxon>Davidia</taxon>
    </lineage>
</organism>
<reference evidence="4" key="1">
    <citation type="submission" date="2019-08" db="EMBL/GenBank/DDBJ databases">
        <title>Reference gene set and small RNA set construction with multiple tissues from Davidia involucrata Baill.</title>
        <authorList>
            <person name="Yang H."/>
            <person name="Zhou C."/>
            <person name="Li G."/>
            <person name="Wang J."/>
            <person name="Gao P."/>
            <person name="Wang M."/>
            <person name="Wang R."/>
            <person name="Zhao Y."/>
        </authorList>
    </citation>
    <scope>NUCLEOTIDE SEQUENCE</scope>
    <source>
        <tissue evidence="4">Mixed with DoveR01_LX</tissue>
    </source>
</reference>
<feature type="compositionally biased region" description="Low complexity" evidence="3">
    <location>
        <begin position="312"/>
        <end position="324"/>
    </location>
</feature>
<feature type="compositionally biased region" description="Basic residues" evidence="3">
    <location>
        <begin position="782"/>
        <end position="791"/>
    </location>
</feature>
<feature type="region of interest" description="Disordered" evidence="3">
    <location>
        <begin position="530"/>
        <end position="551"/>
    </location>
</feature>
<feature type="region of interest" description="Disordered" evidence="3">
    <location>
        <begin position="1007"/>
        <end position="1049"/>
    </location>
</feature>
<dbReference type="GO" id="GO:0034237">
    <property type="term" value="F:protein kinase A regulatory subunit binding"/>
    <property type="evidence" value="ECO:0007669"/>
    <property type="project" value="TreeGrafter"/>
</dbReference>
<keyword evidence="2" id="KW-0009">Actin-binding</keyword>
<dbReference type="GO" id="GO:0003779">
    <property type="term" value="F:actin binding"/>
    <property type="evidence" value="ECO:0007669"/>
    <property type="project" value="UniProtKB-UniRule"/>
</dbReference>
<dbReference type="PANTHER" id="PTHR12902:SF33">
    <property type="entry name" value="PROTEIN SCAR3"/>
    <property type="match status" value="1"/>
</dbReference>
<dbReference type="Gene3D" id="1.20.5.340">
    <property type="match status" value="1"/>
</dbReference>
<gene>
    <name evidence="4" type="ORF">Din_034147</name>
</gene>
<feature type="region of interest" description="Disordered" evidence="3">
    <location>
        <begin position="1151"/>
        <end position="1182"/>
    </location>
</feature>
<dbReference type="EMBL" id="GHES01034147">
    <property type="protein sequence ID" value="MPA64706.1"/>
    <property type="molecule type" value="Transcribed_RNA"/>
</dbReference>
<dbReference type="GO" id="GO:0071933">
    <property type="term" value="F:Arp2/3 complex binding"/>
    <property type="evidence" value="ECO:0007669"/>
    <property type="project" value="TreeGrafter"/>
</dbReference>
<feature type="region of interest" description="Disordered" evidence="3">
    <location>
        <begin position="304"/>
        <end position="331"/>
    </location>
</feature>
<dbReference type="GO" id="GO:0030036">
    <property type="term" value="P:actin cytoskeleton organization"/>
    <property type="evidence" value="ECO:0007669"/>
    <property type="project" value="UniProtKB-UniRule"/>
</dbReference>
<feature type="region of interest" description="Disordered" evidence="3">
    <location>
        <begin position="701"/>
        <end position="722"/>
    </location>
</feature>
<evidence type="ECO:0000256" key="2">
    <source>
        <dbReference type="RuleBase" id="RU367034"/>
    </source>
</evidence>
<feature type="region of interest" description="Disordered" evidence="3">
    <location>
        <begin position="172"/>
        <end position="207"/>
    </location>
</feature>